<protein>
    <recommendedName>
        <fullName evidence="3">HAUS augmin-like complex subunit 6 N-terminal domain-containing protein</fullName>
    </recommendedName>
</protein>
<organism evidence="4 5">
    <name type="scientific">Spizellomyces punctatus (strain DAOM BR117)</name>
    <dbReference type="NCBI Taxonomy" id="645134"/>
    <lineage>
        <taxon>Eukaryota</taxon>
        <taxon>Fungi</taxon>
        <taxon>Fungi incertae sedis</taxon>
        <taxon>Chytridiomycota</taxon>
        <taxon>Chytridiomycota incertae sedis</taxon>
        <taxon>Chytridiomycetes</taxon>
        <taxon>Spizellomycetales</taxon>
        <taxon>Spizellomycetaceae</taxon>
        <taxon>Spizellomyces</taxon>
    </lineage>
</organism>
<feature type="compositionally biased region" description="Polar residues" evidence="1">
    <location>
        <begin position="816"/>
        <end position="834"/>
    </location>
</feature>
<evidence type="ECO:0000256" key="1">
    <source>
        <dbReference type="SAM" id="MobiDB-lite"/>
    </source>
</evidence>
<feature type="chain" id="PRO_5005539526" description="HAUS augmin-like complex subunit 6 N-terminal domain-containing protein" evidence="2">
    <location>
        <begin position="25"/>
        <end position="920"/>
    </location>
</feature>
<sequence>MSALDLRSIFWGNLLLLGLQPVHYPGVTLHRDMFAGHTGASKSMEVVLRFLFGTLDPVLSKERFAKCWPIVDRGQGREFRNVAVKWLEFLKKEGHIPSDVLVRRSYFDECRGERFERVLLALSHYVLKVSFERSCGSNQNVSLSRPQGGKRDSLMEELRMKALKVRITAVAHDFLAEEKTRTDLQTQWKSYAEQLTNDYQDLVCRKKDAHLTRSRLQEELQTAFDSSKLEDALSQRANTTSRISAGWTTVIDWMKENRRNMDMTEDILKGHTSDCVLENTSMCFELPSGLQNGDGRVTTRPYVDGRLDLTAITRLWSIAQFELLKTLQGSVLNPTSECDQRPSSIACSETPDLVADQLCKQETLLARIRTLKSDMQTQLVDIRASIAANRSGVRSKYDDTPPKQNREETSDTILNENPGPDMDISTPTVVKIVSELPTPEAVAAINDMVRSEVTGAMDAAASASIAASTRAMRERLVAAASSRMGIIDFDSSHQVSSNKDIKVTPPATPKGHGRSSRLLAPTVSSAAKCRTRPPSKASEPCLGSPSRTTLQRKIKEKTTNSSKKRVPDKQGASASQNVSLVKSRTSNSPRRSSFTRTSTAHSQREPTVAYDLLCEQIVNFVHTEIGPVPQVPSAPAGSSISPGRVDQLNFSDTHTGLFQDDLNEMTEPPENIADPIAALGNQGFHPQKEIARTPEKSQNQTLASNSVRGSATSARHTSSRVNAYRPKTPSKLSQIVTFDSSSDSLLTDDNDQSDKENLERSPDSKSPRTRHRKSLLTSEKNNSYGRMGKSPNSQRKKPKQGLLQMLHTPKRIALRNSKTPVNRQSRSRTESPSSPAIDFGEVDDWLDEEIPDFLLDADDELHGTEEDDPNFGPIKVALLPRRGSNISFHRGGIEDDDKDQELENMFDKLRQLKLKTAAAK</sequence>
<dbReference type="GO" id="GO:0008017">
    <property type="term" value="F:microtubule binding"/>
    <property type="evidence" value="ECO:0007669"/>
    <property type="project" value="TreeGrafter"/>
</dbReference>
<dbReference type="PANTHER" id="PTHR16151:SF2">
    <property type="entry name" value="HAUS AUGMIN-LIKE COMPLEX SUBUNIT 6"/>
    <property type="match status" value="1"/>
</dbReference>
<evidence type="ECO:0000259" key="3">
    <source>
        <dbReference type="Pfam" id="PF14661"/>
    </source>
</evidence>
<dbReference type="STRING" id="645134.A0A0L0H769"/>
<dbReference type="Pfam" id="PF14661">
    <property type="entry name" value="HAUS6_N"/>
    <property type="match status" value="1"/>
</dbReference>
<gene>
    <name evidence="4" type="ORF">SPPG_08015</name>
</gene>
<keyword evidence="2" id="KW-0732">Signal</keyword>
<feature type="domain" description="HAUS augmin-like complex subunit 6 N-terminal" evidence="3">
    <location>
        <begin position="10"/>
        <end position="221"/>
    </location>
</feature>
<dbReference type="VEuPathDB" id="FungiDB:SPPG_08015"/>
<feature type="signal peptide" evidence="2">
    <location>
        <begin position="1"/>
        <end position="24"/>
    </location>
</feature>
<dbReference type="OMA" id="RVHCVEW"/>
<dbReference type="InterPro" id="IPR026797">
    <property type="entry name" value="HAUS_6"/>
</dbReference>
<name>A0A0L0H769_SPIPD</name>
<evidence type="ECO:0000313" key="4">
    <source>
        <dbReference type="EMBL" id="KNC96814.1"/>
    </source>
</evidence>
<evidence type="ECO:0000256" key="2">
    <source>
        <dbReference type="SAM" id="SignalP"/>
    </source>
</evidence>
<dbReference type="GO" id="GO:1990498">
    <property type="term" value="C:mitotic spindle microtubule"/>
    <property type="evidence" value="ECO:0007669"/>
    <property type="project" value="TreeGrafter"/>
</dbReference>
<feature type="region of interest" description="Disordered" evidence="1">
    <location>
        <begin position="392"/>
        <end position="424"/>
    </location>
</feature>
<feature type="compositionally biased region" description="Polar residues" evidence="1">
    <location>
        <begin position="572"/>
        <end position="582"/>
    </location>
</feature>
<feature type="compositionally biased region" description="Polar residues" evidence="1">
    <location>
        <begin position="775"/>
        <end position="784"/>
    </location>
</feature>
<proteinExistence type="predicted"/>
<reference evidence="4 5" key="1">
    <citation type="submission" date="2009-08" db="EMBL/GenBank/DDBJ databases">
        <title>The Genome Sequence of Spizellomyces punctatus strain DAOM BR117.</title>
        <authorList>
            <consortium name="The Broad Institute Genome Sequencing Platform"/>
            <person name="Russ C."/>
            <person name="Cuomo C."/>
            <person name="Shea T."/>
            <person name="Young S.K."/>
            <person name="Zeng Q."/>
            <person name="Koehrsen M."/>
            <person name="Haas B."/>
            <person name="Borodovsky M."/>
            <person name="Guigo R."/>
            <person name="Alvarado L."/>
            <person name="Berlin A."/>
            <person name="Bochicchio J."/>
            <person name="Borenstein D."/>
            <person name="Chapman S."/>
            <person name="Chen Z."/>
            <person name="Engels R."/>
            <person name="Freedman E."/>
            <person name="Gellesch M."/>
            <person name="Goldberg J."/>
            <person name="Griggs A."/>
            <person name="Gujja S."/>
            <person name="Heiman D."/>
            <person name="Hepburn T."/>
            <person name="Howarth C."/>
            <person name="Jen D."/>
            <person name="Larson L."/>
            <person name="Lewis B."/>
            <person name="Mehta T."/>
            <person name="Park D."/>
            <person name="Pearson M."/>
            <person name="Roberts A."/>
            <person name="Saif S."/>
            <person name="Shenoy N."/>
            <person name="Sisk P."/>
            <person name="Stolte C."/>
            <person name="Sykes S."/>
            <person name="Thomson T."/>
            <person name="Walk T."/>
            <person name="White J."/>
            <person name="Yandava C."/>
            <person name="Burger G."/>
            <person name="Gray M.W."/>
            <person name="Holland P.W.H."/>
            <person name="King N."/>
            <person name="Lang F.B.F."/>
            <person name="Roger A.J."/>
            <person name="Ruiz-Trillo I."/>
            <person name="Lander E."/>
            <person name="Nusbaum C."/>
        </authorList>
    </citation>
    <scope>NUCLEOTIDE SEQUENCE [LARGE SCALE GENOMIC DNA]</scope>
    <source>
        <strain evidence="4 5">DAOM BR117</strain>
    </source>
</reference>
<feature type="compositionally biased region" description="Polar residues" evidence="1">
    <location>
        <begin position="696"/>
        <end position="721"/>
    </location>
</feature>
<dbReference type="InParanoid" id="A0A0L0H769"/>
<dbReference type="AlphaFoldDB" id="A0A0L0H769"/>
<dbReference type="EMBL" id="KQ257467">
    <property type="protein sequence ID" value="KNC96814.1"/>
    <property type="molecule type" value="Genomic_DNA"/>
</dbReference>
<feature type="compositionally biased region" description="Basic and acidic residues" evidence="1">
    <location>
        <begin position="752"/>
        <end position="766"/>
    </location>
</feature>
<feature type="region of interest" description="Disordered" evidence="1">
    <location>
        <begin position="491"/>
        <end position="605"/>
    </location>
</feature>
<dbReference type="eggNOG" id="ENOG502S4RN">
    <property type="taxonomic scope" value="Eukaryota"/>
</dbReference>
<evidence type="ECO:0000313" key="5">
    <source>
        <dbReference type="Proteomes" id="UP000053201"/>
    </source>
</evidence>
<accession>A0A0L0H769</accession>
<dbReference type="InterPro" id="IPR028163">
    <property type="entry name" value="HAUS_6_N"/>
</dbReference>
<feature type="region of interest" description="Disordered" evidence="1">
    <location>
        <begin position="692"/>
        <end position="839"/>
    </location>
</feature>
<dbReference type="GO" id="GO:0051225">
    <property type="term" value="P:spindle assembly"/>
    <property type="evidence" value="ECO:0007669"/>
    <property type="project" value="InterPro"/>
</dbReference>
<dbReference type="Proteomes" id="UP000053201">
    <property type="component" value="Unassembled WGS sequence"/>
</dbReference>
<feature type="compositionally biased region" description="Low complexity" evidence="1">
    <location>
        <begin position="583"/>
        <end position="599"/>
    </location>
</feature>
<keyword evidence="5" id="KW-1185">Reference proteome</keyword>
<dbReference type="OrthoDB" id="5575722at2759"/>
<dbReference type="RefSeq" id="XP_016604854.1">
    <property type="nucleotide sequence ID" value="XM_016756169.1"/>
</dbReference>
<dbReference type="GeneID" id="27691196"/>
<dbReference type="PANTHER" id="PTHR16151">
    <property type="entry name" value="HAUS AUGMIN-LIKE COMPLEX SUBUNIT 6"/>
    <property type="match status" value="1"/>
</dbReference>
<feature type="compositionally biased region" description="Basic and acidic residues" evidence="1">
    <location>
        <begin position="395"/>
        <end position="409"/>
    </location>
</feature>
<dbReference type="GO" id="GO:0070652">
    <property type="term" value="C:HAUS complex"/>
    <property type="evidence" value="ECO:0007669"/>
    <property type="project" value="InterPro"/>
</dbReference>